<protein>
    <submittedName>
        <fullName evidence="5 9">Heterogeneous nuclear ribonucleoprotein C</fullName>
    </submittedName>
    <submittedName>
        <fullName evidence="6">Heterogeneous nuclear ribonucleoproteins C1/C2</fullName>
    </submittedName>
</protein>
<sequence>MIGVSNITNRMDPVSLKSRVFVGNLNTLHIQKPELEAIFLKYGDIIGISVHKGYAFVQYANEMHARSAVRGEDGKTYFGMELDVTIASEPKNRKRGRPNAGNTFCNQPNLIDLALQNQALAAIGGQFSQLGFMSHHQQCRYNNTSNNSPSTVGFNMPGIFGNPLLNTAPKMPKLSFAASSRPPHHRRISHPQSSASTAKRTRLENPQVGSSSTGNNRSTNLVPLIASKRGSVSPKSTASGDSSSSISKKRTSKTNDSVILDKLSGMTVDNGFDLQSITSSEGEDTTRVLAAATAGASPPTTTTTTTSTTVSVTPAVAAASSSSSCTGEDILICGQCRRLFDCVDVLVAHKSTDCCSLDAIAVAAAASTPQCRCKMAGEPDSMDCAYCGEEFHSAWELVSHCQSLHNLIIFTLSTTKLFSPSMKDEEEAEPPSPQQPEIGEEEERKLKEEVVEQPSQNEENAVHSDEDYEDVDGIGGFGSSEDTKVPI</sequence>
<dbReference type="OMA" id="NEMHARS"/>
<dbReference type="PROSITE" id="PS00028">
    <property type="entry name" value="ZINC_FINGER_C2H2_1"/>
    <property type="match status" value="1"/>
</dbReference>
<dbReference type="Pfam" id="PF00076">
    <property type="entry name" value="RRM_1"/>
    <property type="match status" value="1"/>
</dbReference>
<keyword evidence="1 2" id="KW-0694">RNA-binding</keyword>
<reference evidence="9" key="4">
    <citation type="submission" date="2020-10" db="UniProtKB">
        <authorList>
            <consortium name="WormBaseParasite"/>
        </authorList>
    </citation>
    <scope>IDENTIFICATION</scope>
</reference>
<keyword evidence="7" id="KW-1185">Reference proteome</keyword>
<dbReference type="STRING" id="6210.U6JH37"/>
<keyword evidence="6" id="KW-0687">Ribonucleoprotein</keyword>
<accession>U6JH37</accession>
<evidence type="ECO:0000313" key="7">
    <source>
        <dbReference type="Proteomes" id="UP000019149"/>
    </source>
</evidence>
<reference evidence="6 7" key="1">
    <citation type="journal article" date="2013" name="Nat. Genet.">
        <title>The genome of the hydatid tapeworm Echinococcus granulosus.</title>
        <authorList>
            <person name="Zheng H."/>
            <person name="Zhang W."/>
            <person name="Zhang L."/>
            <person name="Zhang Z."/>
            <person name="Li J."/>
            <person name="Lu G."/>
            <person name="Zhu Y."/>
            <person name="Wang Y."/>
            <person name="Huang Y."/>
            <person name="Liu J."/>
            <person name="Kang H."/>
            <person name="Chen J."/>
            <person name="Wang L."/>
            <person name="Chen A."/>
            <person name="Yu S."/>
            <person name="Gao Z."/>
            <person name="Jin L."/>
            <person name="Gu W."/>
            <person name="Wang Z."/>
            <person name="Zhao L."/>
            <person name="Shi B."/>
            <person name="Wen H."/>
            <person name="Lin R."/>
            <person name="Jones M.K."/>
            <person name="Brejova B."/>
            <person name="Vinar T."/>
            <person name="Zhao G."/>
            <person name="McManus D.P."/>
            <person name="Chen Z."/>
            <person name="Zhou Y."/>
            <person name="Wang S."/>
        </authorList>
    </citation>
    <scope>NUCLEOTIDE SEQUENCE [LARGE SCALE GENOMIC DNA]</scope>
</reference>
<dbReference type="InterPro" id="IPR035979">
    <property type="entry name" value="RBD_domain_sf"/>
</dbReference>
<proteinExistence type="predicted"/>
<name>U6JH37_ECHGR</name>
<dbReference type="PANTHER" id="PTHR13968">
    <property type="entry name" value="HETEROGENEOUS NUCLEAR RIBONUCLEOPROTEIN"/>
    <property type="match status" value="1"/>
</dbReference>
<dbReference type="GO" id="GO:1990904">
    <property type="term" value="C:ribonucleoprotein complex"/>
    <property type="evidence" value="ECO:0007669"/>
    <property type="project" value="UniProtKB-KW"/>
</dbReference>
<evidence type="ECO:0000313" key="9">
    <source>
        <dbReference type="WBParaSite" id="EgrG_000088300"/>
    </source>
</evidence>
<dbReference type="RefSeq" id="XP_024349431.1">
    <property type="nucleotide sequence ID" value="XM_024496119.1"/>
</dbReference>
<gene>
    <name evidence="6 9" type="ORF">EGR_06870</name>
    <name evidence="5" type="ORF">EgrG_000088300</name>
</gene>
<dbReference type="AlphaFoldDB" id="U6JH37"/>
<feature type="compositionally biased region" description="Low complexity" evidence="3">
    <location>
        <begin position="233"/>
        <end position="246"/>
    </location>
</feature>
<evidence type="ECO:0000256" key="3">
    <source>
        <dbReference type="SAM" id="MobiDB-lite"/>
    </source>
</evidence>
<feature type="compositionally biased region" description="Low complexity" evidence="3">
    <location>
        <begin position="209"/>
        <end position="220"/>
    </location>
</feature>
<feature type="domain" description="RRM" evidence="4">
    <location>
        <begin position="18"/>
        <end position="89"/>
    </location>
</feature>
<dbReference type="Gene3D" id="3.30.70.330">
    <property type="match status" value="1"/>
</dbReference>
<dbReference type="GO" id="GO:0003723">
    <property type="term" value="F:RNA binding"/>
    <property type="evidence" value="ECO:0007669"/>
    <property type="project" value="UniProtKB-UniRule"/>
</dbReference>
<dbReference type="CTD" id="36342585"/>
<evidence type="ECO:0000313" key="5">
    <source>
        <dbReference type="EMBL" id="CDS23383.1"/>
    </source>
</evidence>
<reference evidence="5 8" key="2">
    <citation type="journal article" date="2013" name="Nature">
        <title>The genomes of four tapeworm species reveal adaptations to parasitism.</title>
        <authorList>
            <person name="Tsai I.J."/>
            <person name="Zarowiecki M."/>
            <person name="Holroyd N."/>
            <person name="Garciarrubio A."/>
            <person name="Sanchez-Flores A."/>
            <person name="Brooks K.L."/>
            <person name="Tracey A."/>
            <person name="Bobes R.J."/>
            <person name="Fragoso G."/>
            <person name="Sciutto E."/>
            <person name="Aslett M."/>
            <person name="Beasley H."/>
            <person name="Bennett H.M."/>
            <person name="Cai J."/>
            <person name="Camicia F."/>
            <person name="Clark R."/>
            <person name="Cucher M."/>
            <person name="De Silva N."/>
            <person name="Day T.A."/>
            <person name="Deplazes P."/>
            <person name="Estrada K."/>
            <person name="Fernandez C."/>
            <person name="Holland P.W."/>
            <person name="Hou J."/>
            <person name="Hu S."/>
            <person name="Huckvale T."/>
            <person name="Hung S.S."/>
            <person name="Kamenetzky L."/>
            <person name="Keane J.A."/>
            <person name="Kiss F."/>
            <person name="Koziol U."/>
            <person name="Lambert O."/>
            <person name="Liu K."/>
            <person name="Luo X."/>
            <person name="Luo Y."/>
            <person name="Macchiaroli N."/>
            <person name="Nichol S."/>
            <person name="Paps J."/>
            <person name="Parkinson J."/>
            <person name="Pouchkina-Stantcheva N."/>
            <person name="Riddiford N."/>
            <person name="Rosenzvit M."/>
            <person name="Salinas G."/>
            <person name="Wasmuth J.D."/>
            <person name="Zamanian M."/>
            <person name="Zheng Y."/>
            <person name="Cai X."/>
            <person name="Soberon X."/>
            <person name="Olson P.D."/>
            <person name="Laclette J.P."/>
            <person name="Brehm K."/>
            <person name="Berriman M."/>
            <person name="Garciarrubio A."/>
            <person name="Bobes R.J."/>
            <person name="Fragoso G."/>
            <person name="Sanchez-Flores A."/>
            <person name="Estrada K."/>
            <person name="Cevallos M.A."/>
            <person name="Morett E."/>
            <person name="Gonzalez V."/>
            <person name="Portillo T."/>
            <person name="Ochoa-Leyva A."/>
            <person name="Jose M.V."/>
            <person name="Sciutto E."/>
            <person name="Landa A."/>
            <person name="Jimenez L."/>
            <person name="Valdes V."/>
            <person name="Carrero J.C."/>
            <person name="Larralde C."/>
            <person name="Morales-Montor J."/>
            <person name="Limon-Lason J."/>
            <person name="Soberon X."/>
            <person name="Laclette J.P."/>
        </authorList>
    </citation>
    <scope>NUCLEOTIDE SEQUENCE [LARGE SCALE GENOMIC DNA]</scope>
</reference>
<dbReference type="GO" id="GO:0005634">
    <property type="term" value="C:nucleus"/>
    <property type="evidence" value="ECO:0007669"/>
    <property type="project" value="TreeGrafter"/>
</dbReference>
<dbReference type="Proteomes" id="UP000492820">
    <property type="component" value="Unassembled WGS sequence"/>
</dbReference>
<dbReference type="PANTHER" id="PTHR13968:SF26">
    <property type="entry name" value="RRM DOMAIN-CONTAINING PROTEIN"/>
    <property type="match status" value="1"/>
</dbReference>
<dbReference type="SUPFAM" id="SSF54928">
    <property type="entry name" value="RNA-binding domain, RBD"/>
    <property type="match status" value="1"/>
</dbReference>
<feature type="region of interest" description="Disordered" evidence="3">
    <location>
        <begin position="420"/>
        <end position="487"/>
    </location>
</feature>
<dbReference type="WBParaSite" id="EgrG_000088300">
    <property type="protein sequence ID" value="EgrG_000088300"/>
    <property type="gene ID" value="EgrG_000088300"/>
</dbReference>
<feature type="region of interest" description="Disordered" evidence="3">
    <location>
        <begin position="174"/>
        <end position="254"/>
    </location>
</feature>
<dbReference type="InterPro" id="IPR051186">
    <property type="entry name" value="RRM_HNRPC/RALY_subfam"/>
</dbReference>
<dbReference type="Proteomes" id="UP000019149">
    <property type="component" value="Unassembled WGS sequence"/>
</dbReference>
<reference evidence="5" key="3">
    <citation type="submission" date="2014-06" db="EMBL/GenBank/DDBJ databases">
        <authorList>
            <person name="Aslett M."/>
        </authorList>
    </citation>
    <scope>NUCLEOTIDE SEQUENCE</scope>
</reference>
<dbReference type="InterPro" id="IPR013087">
    <property type="entry name" value="Znf_C2H2_type"/>
</dbReference>
<dbReference type="GeneID" id="36342585"/>
<dbReference type="EMBL" id="LK028590">
    <property type="protein sequence ID" value="CDS23383.1"/>
    <property type="molecule type" value="Genomic_DNA"/>
</dbReference>
<evidence type="ECO:0000313" key="8">
    <source>
        <dbReference type="Proteomes" id="UP000492820"/>
    </source>
</evidence>
<dbReference type="OrthoDB" id="6730379at2759"/>
<dbReference type="KEGG" id="egl:EGR_06870"/>
<evidence type="ECO:0000256" key="2">
    <source>
        <dbReference type="PROSITE-ProRule" id="PRU00176"/>
    </source>
</evidence>
<dbReference type="InterPro" id="IPR000504">
    <property type="entry name" value="RRM_dom"/>
</dbReference>
<organism evidence="6 7">
    <name type="scientific">Echinococcus granulosus</name>
    <name type="common">Hydatid tapeworm</name>
    <dbReference type="NCBI Taxonomy" id="6210"/>
    <lineage>
        <taxon>Eukaryota</taxon>
        <taxon>Metazoa</taxon>
        <taxon>Spiralia</taxon>
        <taxon>Lophotrochozoa</taxon>
        <taxon>Platyhelminthes</taxon>
        <taxon>Cestoda</taxon>
        <taxon>Eucestoda</taxon>
        <taxon>Cyclophyllidea</taxon>
        <taxon>Taeniidae</taxon>
        <taxon>Echinococcus</taxon>
        <taxon>Echinococcus granulosus group</taxon>
    </lineage>
</organism>
<evidence type="ECO:0000259" key="4">
    <source>
        <dbReference type="PROSITE" id="PS50102"/>
    </source>
</evidence>
<dbReference type="EMBL" id="APAU02000065">
    <property type="protein sequence ID" value="EUB58235.1"/>
    <property type="molecule type" value="Genomic_DNA"/>
</dbReference>
<evidence type="ECO:0000256" key="1">
    <source>
        <dbReference type="ARBA" id="ARBA00022884"/>
    </source>
</evidence>
<evidence type="ECO:0000313" key="6">
    <source>
        <dbReference type="EMBL" id="EUB58235.1"/>
    </source>
</evidence>
<dbReference type="PROSITE" id="PS50102">
    <property type="entry name" value="RRM"/>
    <property type="match status" value="1"/>
</dbReference>
<dbReference type="SMART" id="SM00360">
    <property type="entry name" value="RRM"/>
    <property type="match status" value="1"/>
</dbReference>
<dbReference type="InterPro" id="IPR012677">
    <property type="entry name" value="Nucleotide-bd_a/b_plait_sf"/>
</dbReference>